<dbReference type="Proteomes" id="UP000031433">
    <property type="component" value="Unassembled WGS sequence"/>
</dbReference>
<gene>
    <name evidence="7" type="ORF">SE37_08905</name>
</gene>
<dbReference type="PANTHER" id="PTHR10625:SF10">
    <property type="entry name" value="HISTONE DEACETYLASE HDAC1"/>
    <property type="match status" value="1"/>
</dbReference>
<evidence type="ECO:0000256" key="4">
    <source>
        <dbReference type="ARBA" id="ARBA00022627"/>
    </source>
</evidence>
<evidence type="ECO:0000259" key="6">
    <source>
        <dbReference type="Pfam" id="PF00850"/>
    </source>
</evidence>
<evidence type="ECO:0000256" key="3">
    <source>
        <dbReference type="ARBA" id="ARBA00020218"/>
    </source>
</evidence>
<dbReference type="InterPro" id="IPR037138">
    <property type="entry name" value="His_deacetylse_dom_sf"/>
</dbReference>
<comment type="pathway">
    <text evidence="1">Ketone degradation; acetoin degradation.</text>
</comment>
<dbReference type="GO" id="GO:0045150">
    <property type="term" value="P:acetoin catabolic process"/>
    <property type="evidence" value="ECO:0007669"/>
    <property type="project" value="UniProtKB-UniPathway"/>
</dbReference>
<reference evidence="7 8" key="1">
    <citation type="submission" date="2015-01" db="EMBL/GenBank/DDBJ databases">
        <title>Genome sequence of the anaerobic bacterium Geobacter soli GSS01, a dissimilatory Fe(III) reducer from soil.</title>
        <authorList>
            <person name="Yang G."/>
            <person name="Zhou S."/>
        </authorList>
    </citation>
    <scope>NUCLEOTIDE SEQUENCE [LARGE SCALE GENOMIC DNA]</scope>
    <source>
        <strain evidence="7 8">GSS01</strain>
    </source>
</reference>
<keyword evidence="5" id="KW-0378">Hydrolase</keyword>
<keyword evidence="4" id="KW-0006">Acetoin catabolism</keyword>
<comment type="caution">
    <text evidence="7">The sequence shown here is derived from an EMBL/GenBank/DDBJ whole genome shotgun (WGS) entry which is preliminary data.</text>
</comment>
<feature type="domain" description="Histone deacetylase" evidence="6">
    <location>
        <begin position="22"/>
        <end position="312"/>
    </location>
</feature>
<dbReference type="PRINTS" id="PR01271">
    <property type="entry name" value="HISDACETLASE"/>
</dbReference>
<evidence type="ECO:0000256" key="1">
    <source>
        <dbReference type="ARBA" id="ARBA00005101"/>
    </source>
</evidence>
<dbReference type="InterPro" id="IPR000286">
    <property type="entry name" value="HDACs"/>
</dbReference>
<dbReference type="InterPro" id="IPR003085">
    <property type="entry name" value="AcuC"/>
</dbReference>
<dbReference type="GO" id="GO:0004407">
    <property type="term" value="F:histone deacetylase activity"/>
    <property type="evidence" value="ECO:0007669"/>
    <property type="project" value="InterPro"/>
</dbReference>
<keyword evidence="8" id="KW-1185">Reference proteome</keyword>
<evidence type="ECO:0000256" key="2">
    <source>
        <dbReference type="ARBA" id="ARBA00005947"/>
    </source>
</evidence>
<dbReference type="AlphaFoldDB" id="A0A0C1TTD7"/>
<dbReference type="EMBL" id="JXBL01000001">
    <property type="protein sequence ID" value="KIE42743.1"/>
    <property type="molecule type" value="Genomic_DNA"/>
</dbReference>
<dbReference type="PRINTS" id="PR01270">
    <property type="entry name" value="HDASUPER"/>
</dbReference>
<dbReference type="SUPFAM" id="SSF52768">
    <property type="entry name" value="Arginase/deacetylase"/>
    <property type="match status" value="1"/>
</dbReference>
<evidence type="ECO:0000313" key="8">
    <source>
        <dbReference type="Proteomes" id="UP000031433"/>
    </source>
</evidence>
<dbReference type="InterPro" id="IPR023696">
    <property type="entry name" value="Ureohydrolase_dom_sf"/>
</dbReference>
<organism evidence="7 8">
    <name type="scientific">Geobacter soli</name>
    <dbReference type="NCBI Taxonomy" id="1510391"/>
    <lineage>
        <taxon>Bacteria</taxon>
        <taxon>Pseudomonadati</taxon>
        <taxon>Thermodesulfobacteriota</taxon>
        <taxon>Desulfuromonadia</taxon>
        <taxon>Geobacterales</taxon>
        <taxon>Geobacteraceae</taxon>
        <taxon>Geobacter</taxon>
    </lineage>
</organism>
<dbReference type="GO" id="GO:0040029">
    <property type="term" value="P:epigenetic regulation of gene expression"/>
    <property type="evidence" value="ECO:0007669"/>
    <property type="project" value="TreeGrafter"/>
</dbReference>
<name>A0A0C1TTD7_9BACT</name>
<dbReference type="Gene3D" id="3.40.800.20">
    <property type="entry name" value="Histone deacetylase domain"/>
    <property type="match status" value="1"/>
</dbReference>
<dbReference type="Pfam" id="PF00850">
    <property type="entry name" value="Hist_deacetyl"/>
    <property type="match status" value="1"/>
</dbReference>
<dbReference type="InterPro" id="IPR003084">
    <property type="entry name" value="HDAC_I/II"/>
</dbReference>
<sequence length="385" mass="42529">MPARTALIYSNDFARFSYGDDHPFKIQRFLLAFELMRAYGLMELPDASTLDCPRATEEALLTFHSPDYLDRLREFSESDDARADFRYGLGDLDNPVFRGLYDWARLGAGGTIEAARLVAEEGYDIAFNLAGGWHHAHRAKASGFSYLNDAVVAINLLLEKGLRVAYLDIDAHHGDGVQEAFYDTDRVLTISIHESGMYFFPGTGFEGETGTGAGTGYSVNIPLVAHADDALFMKAFDEVAFPLLAAYNPDVLVTQLGADTFRTDPLTRLEVTTHSYTYILRKLKALGIPWVAVGGGGYNLVNVARAWTLAWGVMNGVELPPRLPDSFVSIIGRLGYPNRMLLDAMHWAQEDDRNQALDAVEHSIALIRKTIFPVIIGSYGETSGE</sequence>
<dbReference type="FunFam" id="3.40.800.20:FF:000029">
    <property type="entry name" value="Putative histone deacetylase"/>
    <property type="match status" value="1"/>
</dbReference>
<dbReference type="UniPathway" id="UPA00040"/>
<accession>A0A0C1TTD7</accession>
<dbReference type="CDD" id="cd09994">
    <property type="entry name" value="HDAC_AcuC_like"/>
    <property type="match status" value="1"/>
</dbReference>
<dbReference type="InterPro" id="IPR023801">
    <property type="entry name" value="His_deacetylse_dom"/>
</dbReference>
<evidence type="ECO:0000313" key="7">
    <source>
        <dbReference type="EMBL" id="KIE42743.1"/>
    </source>
</evidence>
<proteinExistence type="inferred from homology"/>
<protein>
    <recommendedName>
        <fullName evidence="3">Acetoin utilization protein AcuC</fullName>
    </recommendedName>
</protein>
<comment type="similarity">
    <text evidence="2">Belongs to the histone deacetylase family.</text>
</comment>
<dbReference type="PANTHER" id="PTHR10625">
    <property type="entry name" value="HISTONE DEACETYLASE HDAC1-RELATED"/>
    <property type="match status" value="1"/>
</dbReference>
<evidence type="ECO:0000256" key="5">
    <source>
        <dbReference type="ARBA" id="ARBA00022801"/>
    </source>
</evidence>
<dbReference type="GO" id="GO:0016787">
    <property type="term" value="F:hydrolase activity"/>
    <property type="evidence" value="ECO:0007669"/>
    <property type="project" value="UniProtKB-KW"/>
</dbReference>
<dbReference type="PIRSF" id="PIRSF037913">
    <property type="entry name" value="His_deacetylse_1"/>
    <property type="match status" value="1"/>
</dbReference>
<dbReference type="RefSeq" id="WP_039645586.1">
    <property type="nucleotide sequence ID" value="NZ_JXBL01000001.1"/>
</dbReference>